<evidence type="ECO:0000256" key="2">
    <source>
        <dbReference type="ARBA" id="ARBA00023015"/>
    </source>
</evidence>
<keyword evidence="2" id="KW-0805">Transcription regulation</keyword>
<evidence type="ECO:0000256" key="4">
    <source>
        <dbReference type="ARBA" id="ARBA00023163"/>
    </source>
</evidence>
<dbReference type="GO" id="GO:0045892">
    <property type="term" value="P:negative regulation of DNA-templated transcription"/>
    <property type="evidence" value="ECO:0007669"/>
    <property type="project" value="InterPro"/>
</dbReference>
<sequence length="129" mass="15224">MKINKLPHAELKLMKYIWGVDDVLASRDIIEDMKLKYDWKKSTTLTFLKNLVDKGFLTTDKVDRCTHYTIAIKEKDYLKVETKSFFSFMHNNSFKSFISALHDDEVLDSKSLDKLEEYFKNLKEGDIDD</sequence>
<dbReference type="PATRIC" id="fig|1496.897.peg.1702"/>
<dbReference type="PIRSF" id="PIRSF019455">
    <property type="entry name" value="CopR_AtkY"/>
    <property type="match status" value="1"/>
</dbReference>
<evidence type="ECO:0000313" key="5">
    <source>
        <dbReference type="EMBL" id="CDS86022.1"/>
    </source>
</evidence>
<reference evidence="9 10" key="3">
    <citation type="submission" date="2019-02" db="EMBL/GenBank/DDBJ databases">
        <authorList>
            <consortium name="Pathogen Informatics"/>
        </authorList>
    </citation>
    <scope>NUCLEOTIDE SEQUENCE [LARGE SCALE GENOMIC DNA]</scope>
    <source>
        <strain evidence="9">Clo34</strain>
        <strain evidence="10">clo34</strain>
    </source>
</reference>
<dbReference type="EMBL" id="LK932392">
    <property type="protein sequence ID" value="CDS86022.1"/>
    <property type="molecule type" value="Genomic_DNA"/>
</dbReference>
<reference evidence="8" key="2">
    <citation type="journal article" date="2018" name="Genome Biol.">
        <title>SKESA: strategic k-mer extension for scrupulous assemblies.</title>
        <authorList>
            <person name="Souvorov A."/>
            <person name="Agarwala R."/>
            <person name="Lipman D.J."/>
        </authorList>
    </citation>
    <scope>NUCLEOTIDE SEQUENCE</scope>
    <source>
        <strain evidence="8">HN1000</strain>
    </source>
</reference>
<evidence type="ECO:0000313" key="9">
    <source>
        <dbReference type="EMBL" id="VFD31049.1"/>
    </source>
</evidence>
<organism evidence="7">
    <name type="scientific">Clostridioides difficile</name>
    <name type="common">Peptoclostridium difficile</name>
    <dbReference type="NCBI Taxonomy" id="1496"/>
    <lineage>
        <taxon>Bacteria</taxon>
        <taxon>Bacillati</taxon>
        <taxon>Bacillota</taxon>
        <taxon>Clostridia</taxon>
        <taxon>Peptostreptococcales</taxon>
        <taxon>Peptostreptococcaceae</taxon>
        <taxon>Clostridioides</taxon>
    </lineage>
</organism>
<evidence type="ECO:0000313" key="8">
    <source>
        <dbReference type="EMBL" id="HBH1542171.1"/>
    </source>
</evidence>
<dbReference type="Gene3D" id="1.10.4040.10">
    <property type="entry name" value="Penicillinase repressor domain"/>
    <property type="match status" value="1"/>
</dbReference>
<gene>
    <name evidence="9" type="primary">blaI_6</name>
    <name evidence="7" type="ORF">BN1095_790044</name>
    <name evidence="6" type="ORF">BN1096_560152</name>
    <name evidence="5" type="ORF">BN1097_540155</name>
    <name evidence="8" type="ORF">KRM00_001651</name>
    <name evidence="9" type="ORF">SAMEA1402399_01458</name>
</gene>
<dbReference type="Gene3D" id="1.10.10.10">
    <property type="entry name" value="Winged helix-like DNA-binding domain superfamily/Winged helix DNA-binding domain"/>
    <property type="match status" value="1"/>
</dbReference>
<dbReference type="GO" id="GO:0003677">
    <property type="term" value="F:DNA binding"/>
    <property type="evidence" value="ECO:0007669"/>
    <property type="project" value="UniProtKB-KW"/>
</dbReference>
<keyword evidence="3" id="KW-0238">DNA-binding</keyword>
<evidence type="ECO:0000313" key="7">
    <source>
        <dbReference type="EMBL" id="CDT79637.1"/>
    </source>
</evidence>
<dbReference type="Proteomes" id="UP000878956">
    <property type="component" value="Unassembled WGS sequence"/>
</dbReference>
<dbReference type="AlphaFoldDB" id="A0A069AV59"/>
<keyword evidence="4" id="KW-0804">Transcription</keyword>
<name>A0A069AV59_CLODI</name>
<evidence type="ECO:0000256" key="1">
    <source>
        <dbReference type="ARBA" id="ARBA00011046"/>
    </source>
</evidence>
<dbReference type="EMBL" id="DAEPXK010000013">
    <property type="protein sequence ID" value="HBH1542171.1"/>
    <property type="molecule type" value="Genomic_DNA"/>
</dbReference>
<reference evidence="7" key="1">
    <citation type="submission" date="2014-07" db="EMBL/GenBank/DDBJ databases">
        <authorList>
            <person name="Monot Marc"/>
        </authorList>
    </citation>
    <scope>NUCLEOTIDE SEQUENCE</scope>
    <source>
        <strain evidence="7">7032989</strain>
        <strain evidence="5">7032994</strain>
    </source>
</reference>
<dbReference type="EMBL" id="CAADAN010000004">
    <property type="protein sequence ID" value="VFD31049.1"/>
    <property type="molecule type" value="Genomic_DNA"/>
</dbReference>
<dbReference type="InterPro" id="IPR036388">
    <property type="entry name" value="WH-like_DNA-bd_sf"/>
</dbReference>
<dbReference type="RefSeq" id="WP_009902377.1">
    <property type="nucleotide sequence ID" value="NZ_AP031492.1"/>
</dbReference>
<comment type="similarity">
    <text evidence="1">Belongs to the BlaI transcriptional regulatory family.</text>
</comment>
<dbReference type="InterPro" id="IPR036390">
    <property type="entry name" value="WH_DNA-bd_sf"/>
</dbReference>
<dbReference type="Pfam" id="PF03965">
    <property type="entry name" value="Penicillinase_R"/>
    <property type="match status" value="1"/>
</dbReference>
<dbReference type="EMBL" id="LK932509">
    <property type="protein sequence ID" value="CDS86463.1"/>
    <property type="molecule type" value="Genomic_DNA"/>
</dbReference>
<dbReference type="EMBL" id="LK933504">
    <property type="protein sequence ID" value="CDT79637.1"/>
    <property type="molecule type" value="Genomic_DNA"/>
</dbReference>
<dbReference type="SUPFAM" id="SSF46785">
    <property type="entry name" value="Winged helix' DNA-binding domain"/>
    <property type="match status" value="1"/>
</dbReference>
<accession>A0A069AV59</accession>
<evidence type="ECO:0000313" key="6">
    <source>
        <dbReference type="EMBL" id="CDS86463.1"/>
    </source>
</evidence>
<evidence type="ECO:0000256" key="3">
    <source>
        <dbReference type="ARBA" id="ARBA00023125"/>
    </source>
</evidence>
<proteinExistence type="inferred from homology"/>
<protein>
    <submittedName>
        <fullName evidence="7 9">Beta-lactams repressor</fullName>
    </submittedName>
    <submittedName>
        <fullName evidence="8">BlaI/MecI/CopY family transcriptional regulator</fullName>
    </submittedName>
</protein>
<reference evidence="8" key="4">
    <citation type="submission" date="2021-06" db="EMBL/GenBank/DDBJ databases">
        <authorList>
            <consortium name="NCBI Pathogen Detection Project"/>
        </authorList>
    </citation>
    <scope>NUCLEOTIDE SEQUENCE</scope>
    <source>
        <strain evidence="8">HN1000</strain>
    </source>
</reference>
<evidence type="ECO:0000313" key="10">
    <source>
        <dbReference type="Proteomes" id="UP000411588"/>
    </source>
</evidence>
<dbReference type="InterPro" id="IPR005650">
    <property type="entry name" value="BlaI_family"/>
</dbReference>
<dbReference type="Proteomes" id="UP000411588">
    <property type="component" value="Unassembled WGS sequence"/>
</dbReference>